<evidence type="ECO:0000313" key="1">
    <source>
        <dbReference type="EMBL" id="PWA58248.1"/>
    </source>
</evidence>
<organism evidence="1 2">
    <name type="scientific">Artemisia annua</name>
    <name type="common">Sweet wormwood</name>
    <dbReference type="NCBI Taxonomy" id="35608"/>
    <lineage>
        <taxon>Eukaryota</taxon>
        <taxon>Viridiplantae</taxon>
        <taxon>Streptophyta</taxon>
        <taxon>Embryophyta</taxon>
        <taxon>Tracheophyta</taxon>
        <taxon>Spermatophyta</taxon>
        <taxon>Magnoliopsida</taxon>
        <taxon>eudicotyledons</taxon>
        <taxon>Gunneridae</taxon>
        <taxon>Pentapetalae</taxon>
        <taxon>asterids</taxon>
        <taxon>campanulids</taxon>
        <taxon>Asterales</taxon>
        <taxon>Asteraceae</taxon>
        <taxon>Asteroideae</taxon>
        <taxon>Anthemideae</taxon>
        <taxon>Artemisiinae</taxon>
        <taxon>Artemisia</taxon>
    </lineage>
</organism>
<gene>
    <name evidence="1" type="ORF">CTI12_AA372740</name>
</gene>
<protein>
    <submittedName>
        <fullName evidence="1">Uncharacterized protein</fullName>
    </submittedName>
</protein>
<comment type="caution">
    <text evidence="1">The sequence shown here is derived from an EMBL/GenBank/DDBJ whole genome shotgun (WGS) entry which is preliminary data.</text>
</comment>
<name>A0A2U1MAH2_ARTAN</name>
<dbReference type="AlphaFoldDB" id="A0A2U1MAH2"/>
<evidence type="ECO:0000313" key="2">
    <source>
        <dbReference type="Proteomes" id="UP000245207"/>
    </source>
</evidence>
<reference evidence="1 2" key="1">
    <citation type="journal article" date="2018" name="Mol. Plant">
        <title>The genome of Artemisia annua provides insight into the evolution of Asteraceae family and artemisinin biosynthesis.</title>
        <authorList>
            <person name="Shen Q."/>
            <person name="Zhang L."/>
            <person name="Liao Z."/>
            <person name="Wang S."/>
            <person name="Yan T."/>
            <person name="Shi P."/>
            <person name="Liu M."/>
            <person name="Fu X."/>
            <person name="Pan Q."/>
            <person name="Wang Y."/>
            <person name="Lv Z."/>
            <person name="Lu X."/>
            <person name="Zhang F."/>
            <person name="Jiang W."/>
            <person name="Ma Y."/>
            <person name="Chen M."/>
            <person name="Hao X."/>
            <person name="Li L."/>
            <person name="Tang Y."/>
            <person name="Lv G."/>
            <person name="Zhou Y."/>
            <person name="Sun X."/>
            <person name="Brodelius P.E."/>
            <person name="Rose J.K.C."/>
            <person name="Tang K."/>
        </authorList>
    </citation>
    <scope>NUCLEOTIDE SEQUENCE [LARGE SCALE GENOMIC DNA]</scope>
    <source>
        <strain evidence="2">cv. Huhao1</strain>
        <tissue evidence="1">Leaf</tissue>
    </source>
</reference>
<proteinExistence type="predicted"/>
<dbReference type="Proteomes" id="UP000245207">
    <property type="component" value="Unassembled WGS sequence"/>
</dbReference>
<sequence>MSTFAIQPVDNTEGPLVIIDNENSFQEPCSFDVIVFKVTKEKPLQKVVRPLVDGNNNFEEPDVEDNQLQNVGREPIEEEGDVDITMFQQSDTSHLLNVGDKTTEANENNVTEENHVEVALVQQSQSHELGKAGTSTSISDNLNLETQIPVLDDAAFYTAYAS</sequence>
<accession>A0A2U1MAH2</accession>
<dbReference type="EMBL" id="PKPP01005952">
    <property type="protein sequence ID" value="PWA58248.1"/>
    <property type="molecule type" value="Genomic_DNA"/>
</dbReference>
<keyword evidence="2" id="KW-1185">Reference proteome</keyword>